<dbReference type="Proteomes" id="UP000799536">
    <property type="component" value="Unassembled WGS sequence"/>
</dbReference>
<dbReference type="InterPro" id="IPR034164">
    <property type="entry name" value="Pepsin-like_dom"/>
</dbReference>
<feature type="domain" description="Peptidase A1" evidence="3">
    <location>
        <begin position="45"/>
        <end position="380"/>
    </location>
</feature>
<dbReference type="PROSITE" id="PS51767">
    <property type="entry name" value="PEPTIDASE_A1"/>
    <property type="match status" value="1"/>
</dbReference>
<dbReference type="AlphaFoldDB" id="A0A9P4MMQ1"/>
<dbReference type="SUPFAM" id="SSF50630">
    <property type="entry name" value="Acid proteases"/>
    <property type="match status" value="1"/>
</dbReference>
<dbReference type="InterPro" id="IPR021109">
    <property type="entry name" value="Peptidase_aspartic_dom_sf"/>
</dbReference>
<evidence type="ECO:0000256" key="2">
    <source>
        <dbReference type="SAM" id="SignalP"/>
    </source>
</evidence>
<feature type="signal peptide" evidence="2">
    <location>
        <begin position="1"/>
        <end position="20"/>
    </location>
</feature>
<evidence type="ECO:0000259" key="3">
    <source>
        <dbReference type="PROSITE" id="PS51767"/>
    </source>
</evidence>
<proteinExistence type="predicted"/>
<dbReference type="Gene3D" id="2.40.70.10">
    <property type="entry name" value="Acid Proteases"/>
    <property type="match status" value="2"/>
</dbReference>
<dbReference type="GO" id="GO:0008233">
    <property type="term" value="F:peptidase activity"/>
    <property type="evidence" value="ECO:0007669"/>
    <property type="project" value="UniProtKB-KW"/>
</dbReference>
<dbReference type="InterPro" id="IPR033121">
    <property type="entry name" value="PEPTIDASE_A1"/>
</dbReference>
<name>A0A9P4MMQ1_9PLEO</name>
<keyword evidence="1" id="KW-0812">Transmembrane</keyword>
<reference evidence="4" key="1">
    <citation type="journal article" date="2020" name="Stud. Mycol.">
        <title>101 Dothideomycetes genomes: a test case for predicting lifestyles and emergence of pathogens.</title>
        <authorList>
            <person name="Haridas S."/>
            <person name="Albert R."/>
            <person name="Binder M."/>
            <person name="Bloem J."/>
            <person name="Labutti K."/>
            <person name="Salamov A."/>
            <person name="Andreopoulos B."/>
            <person name="Baker S."/>
            <person name="Barry K."/>
            <person name="Bills G."/>
            <person name="Bluhm B."/>
            <person name="Cannon C."/>
            <person name="Castanera R."/>
            <person name="Culley D."/>
            <person name="Daum C."/>
            <person name="Ezra D."/>
            <person name="Gonzalez J."/>
            <person name="Henrissat B."/>
            <person name="Kuo A."/>
            <person name="Liang C."/>
            <person name="Lipzen A."/>
            <person name="Lutzoni F."/>
            <person name="Magnuson J."/>
            <person name="Mondo S."/>
            <person name="Nolan M."/>
            <person name="Ohm R."/>
            <person name="Pangilinan J."/>
            <person name="Park H.-J."/>
            <person name="Ramirez L."/>
            <person name="Alfaro M."/>
            <person name="Sun H."/>
            <person name="Tritt A."/>
            <person name="Yoshinaga Y."/>
            <person name="Zwiers L.-H."/>
            <person name="Turgeon B."/>
            <person name="Goodwin S."/>
            <person name="Spatafora J."/>
            <person name="Crous P."/>
            <person name="Grigoriev I."/>
        </authorList>
    </citation>
    <scope>NUCLEOTIDE SEQUENCE</scope>
    <source>
        <strain evidence="4">ATCC 74209</strain>
    </source>
</reference>
<keyword evidence="1" id="KW-0472">Membrane</keyword>
<protein>
    <submittedName>
        <fullName evidence="4">Acid protease</fullName>
    </submittedName>
</protein>
<feature type="transmembrane region" description="Helical" evidence="1">
    <location>
        <begin position="416"/>
        <end position="441"/>
    </location>
</feature>
<evidence type="ECO:0000313" key="5">
    <source>
        <dbReference type="Proteomes" id="UP000799536"/>
    </source>
</evidence>
<evidence type="ECO:0000313" key="4">
    <source>
        <dbReference type="EMBL" id="KAF2198534.1"/>
    </source>
</evidence>
<keyword evidence="1" id="KW-1133">Transmembrane helix</keyword>
<keyword evidence="4" id="KW-0378">Hydrolase</keyword>
<evidence type="ECO:0000256" key="1">
    <source>
        <dbReference type="SAM" id="Phobius"/>
    </source>
</evidence>
<sequence>MAPVAFYFAATVLFAQSTVAFNCSKPPIYVDIHKRVVHGTDKFQYGSFIGVGTPAQNQSLWPSLSQNHTSFASSKYCDNSTLKDCSRSTRGNFDATLSQTYKADKNLQSLDVNKDNGSFTGFLARDDIHLYTHFFETDGASQNLVPDSTIEIATSGSISPGIVGMGQTSTLLQSLYDQNLIAGRTYSLYIGSGMDRAGGVVNGSNTFGGFDAGRFTGDVHSYHMDLYRRNPLAVRVKDIVINETPNSKQNISLFDPVKFPSMKSRPDPFTAEITTDQYPLSLPYQLTQNLIKQLSAEKDKDNAWGDDSLKLTKPFNGTLSIILEDDFVITLPTEVVYNASGISPIQDRAEESTKPFYLSVAFLTQVYLMADFDTFQFYLATARQKNNAVMPRTFCPKSTPSPYSPPKKSAFTSQGLIGAVVGGLVGGLSLLAFGACLFVGWRRRKDHKRLERELEKGRKARMVQMGVNDVEFESPPKTARAGFWRKR</sequence>
<dbReference type="CDD" id="cd05471">
    <property type="entry name" value="pepsin_like"/>
    <property type="match status" value="1"/>
</dbReference>
<organism evidence="4 5">
    <name type="scientific">Delitschia confertaspora ATCC 74209</name>
    <dbReference type="NCBI Taxonomy" id="1513339"/>
    <lineage>
        <taxon>Eukaryota</taxon>
        <taxon>Fungi</taxon>
        <taxon>Dikarya</taxon>
        <taxon>Ascomycota</taxon>
        <taxon>Pezizomycotina</taxon>
        <taxon>Dothideomycetes</taxon>
        <taxon>Pleosporomycetidae</taxon>
        <taxon>Pleosporales</taxon>
        <taxon>Delitschiaceae</taxon>
        <taxon>Delitschia</taxon>
    </lineage>
</organism>
<comment type="caution">
    <text evidence="4">The sequence shown here is derived from an EMBL/GenBank/DDBJ whole genome shotgun (WGS) entry which is preliminary data.</text>
</comment>
<accession>A0A9P4MMQ1</accession>
<dbReference type="Pfam" id="PF00026">
    <property type="entry name" value="Asp"/>
    <property type="match status" value="1"/>
</dbReference>
<dbReference type="OrthoDB" id="5361565at2759"/>
<feature type="chain" id="PRO_5040475764" evidence="2">
    <location>
        <begin position="21"/>
        <end position="487"/>
    </location>
</feature>
<gene>
    <name evidence="4" type="ORF">GQ43DRAFT_474438</name>
</gene>
<keyword evidence="4" id="KW-0645">Protease</keyword>
<keyword evidence="5" id="KW-1185">Reference proteome</keyword>
<dbReference type="GO" id="GO:0006508">
    <property type="term" value="P:proteolysis"/>
    <property type="evidence" value="ECO:0007669"/>
    <property type="project" value="UniProtKB-KW"/>
</dbReference>
<dbReference type="EMBL" id="ML994136">
    <property type="protein sequence ID" value="KAF2198534.1"/>
    <property type="molecule type" value="Genomic_DNA"/>
</dbReference>
<keyword evidence="2" id="KW-0732">Signal</keyword>